<proteinExistence type="predicted"/>
<dbReference type="Proteomes" id="UP000516160">
    <property type="component" value="Chromosome"/>
</dbReference>
<protein>
    <recommendedName>
        <fullName evidence="3">Oligoendopeptidase F</fullName>
    </recommendedName>
</protein>
<gene>
    <name evidence="1" type="ORF">HYG86_10330</name>
</gene>
<name>A0A7G9W8W7_ALKCA</name>
<dbReference type="AlphaFoldDB" id="A0A7G9W8W7"/>
<dbReference type="Gene3D" id="1.10.1370.30">
    <property type="match status" value="1"/>
</dbReference>
<keyword evidence="2" id="KW-1185">Reference proteome</keyword>
<dbReference type="KEGG" id="acae:HYG86_10330"/>
<reference evidence="1 2" key="1">
    <citation type="submission" date="2020-07" db="EMBL/GenBank/DDBJ databases">
        <title>Alkalicella. sp. LB2 genome.</title>
        <authorList>
            <person name="Postec A."/>
            <person name="Quemeneur M."/>
        </authorList>
    </citation>
    <scope>NUCLEOTIDE SEQUENCE [LARGE SCALE GENOMIC DNA]</scope>
    <source>
        <strain evidence="1 2">LB2</strain>
    </source>
</reference>
<dbReference type="RefSeq" id="WP_213165494.1">
    <property type="nucleotide sequence ID" value="NZ_CP058559.1"/>
</dbReference>
<dbReference type="EMBL" id="CP058559">
    <property type="protein sequence ID" value="QNO15129.1"/>
    <property type="molecule type" value="Genomic_DNA"/>
</dbReference>
<organism evidence="1 2">
    <name type="scientific">Alkalicella caledoniensis</name>
    <dbReference type="NCBI Taxonomy" id="2731377"/>
    <lineage>
        <taxon>Bacteria</taxon>
        <taxon>Bacillati</taxon>
        <taxon>Bacillota</taxon>
        <taxon>Clostridia</taxon>
        <taxon>Eubacteriales</taxon>
        <taxon>Proteinivoracaceae</taxon>
        <taxon>Alkalicella</taxon>
    </lineage>
</organism>
<dbReference type="SUPFAM" id="SSF55486">
    <property type="entry name" value="Metalloproteases ('zincins'), catalytic domain"/>
    <property type="match status" value="1"/>
</dbReference>
<accession>A0A7G9W8W7</accession>
<evidence type="ECO:0008006" key="3">
    <source>
        <dbReference type="Google" id="ProtNLM"/>
    </source>
</evidence>
<sequence>MKLCEIRKEGEKFISELGKFYLSGGSGPSDSQSKGSIKQIYDKYQHIFTEENIKNIKTDYKNFPEKEKRYILSFLTQGYLGNKTYSLTEEIVKSEMATSVLINKKPISLRYAMLLLPAEKDREKRMQMDQYLGEKQKELNPLREKRVLKLRSIAEDLGYSHYTELIEDTTNINVWELKKTAERFLQGTEEVYSLLLDKLKGTFLNSGEKPLTKSDITYIFKSNSFDQYFPEIEMVPSVEDTLFGMGINIHKQSNITMCFDKEEGKTPRSFCCPVSIPDEIFLSFNPRGGIEDYQTSLHETGHCQYYANMSKNLPFEFKRLGDKGLGEGYAFLFQFLTKNSHWIDKFLNIPMERINSYQLFINGYQIYILRRFFGKLLYELEVFAKEVNLEILQEKYVAIMEDAVKVKVNPHNYLLDLDLGFNTPYYIKAWIFESYLREYLQNSFGMDWFCNKRSGEKLKSLWEQGQSFDCEEVLAQLGFDNLNEDLLVKQFSWIKETKV</sequence>
<evidence type="ECO:0000313" key="1">
    <source>
        <dbReference type="EMBL" id="QNO15129.1"/>
    </source>
</evidence>
<evidence type="ECO:0000313" key="2">
    <source>
        <dbReference type="Proteomes" id="UP000516160"/>
    </source>
</evidence>